<dbReference type="GO" id="GO:0019878">
    <property type="term" value="P:lysine biosynthetic process via aminoadipic acid"/>
    <property type="evidence" value="ECO:0007669"/>
    <property type="project" value="TreeGrafter"/>
</dbReference>
<sequence>MKTILILGAGRSASSLIHYLCELANKENWKILLGDYQLSLAEEKIKDYLSVASAFQFDINNESHQQTYIPQADIIVSMLPARFHIEVAKIAVEYGIPMTTASYITDEMQALDQQAKDKGIILLNEIGLDPGIDHMSAMKMIEEVKDNGNKIEGFESFTGGLIAPESDNNPWNYKFTWNPRNVVIAGQGGAVRFLHNGKYKYIPYHKLFRRTERIEVEGYGSFEGYANRDSLKYVEKYELEGVPTVYRGTLRRPGFCRAWNCFVMLGATDDSYVMEDTENMTYREFINSFLRYNPQDSVELKLMQYLKLSQDDLEMDKLRWLDLFSDKKVGLKSATPAQILQKILEEKWKLEKDDKDMIVMYHKLFYKKGEENIMRTSHMVVKGKDQTYTAMSDTVGIPLAIATKLILQGKITKTGTCIPVHKNIYEPVLTELKEHGIEFVENEVKMSTQELSSL</sequence>
<keyword evidence="5" id="KW-1185">Reference proteome</keyword>
<evidence type="ECO:0000313" key="4">
    <source>
        <dbReference type="EMBL" id="OHX67438.1"/>
    </source>
</evidence>
<dbReference type="Gene3D" id="3.40.50.720">
    <property type="entry name" value="NAD(P)-binding Rossmann-like Domain"/>
    <property type="match status" value="1"/>
</dbReference>
<dbReference type="RefSeq" id="WP_044228603.1">
    <property type="nucleotide sequence ID" value="NZ_JRYR02000001.1"/>
</dbReference>
<evidence type="ECO:0000259" key="3">
    <source>
        <dbReference type="Pfam" id="PF16653"/>
    </source>
</evidence>
<dbReference type="InterPro" id="IPR032095">
    <property type="entry name" value="Sacchrp_dh-like_C"/>
</dbReference>
<keyword evidence="1" id="KW-0560">Oxidoreductase</keyword>
<dbReference type="PANTHER" id="PTHR11133:SF22">
    <property type="entry name" value="ALPHA-AMINOADIPIC SEMIALDEHYDE SYNTHASE, MITOCHONDRIAL"/>
    <property type="match status" value="1"/>
</dbReference>
<name>A0A1S1Z2D8_FLAPC</name>
<reference evidence="4 5" key="1">
    <citation type="journal article" date="2012" name="Int. J. Syst. Evol. Microbiol.">
        <title>Flammeovirga pacifica sp. nov., isolated from deep-sea sediment.</title>
        <authorList>
            <person name="Xu H."/>
            <person name="Fu Y."/>
            <person name="Yang N."/>
            <person name="Ding Z."/>
            <person name="Lai Q."/>
            <person name="Zeng R."/>
        </authorList>
    </citation>
    <scope>NUCLEOTIDE SEQUENCE [LARGE SCALE GENOMIC DNA]</scope>
    <source>
        <strain evidence="5">DSM 24597 / LMG 26175 / WPAGA1</strain>
    </source>
</reference>
<comment type="caution">
    <text evidence="4">The sequence shown here is derived from an EMBL/GenBank/DDBJ whole genome shotgun (WGS) entry which is preliminary data.</text>
</comment>
<evidence type="ECO:0000256" key="1">
    <source>
        <dbReference type="ARBA" id="ARBA00023002"/>
    </source>
</evidence>
<dbReference type="STRING" id="915059.NH26_14345"/>
<dbReference type="AlphaFoldDB" id="A0A1S1Z2D8"/>
<protein>
    <submittedName>
        <fullName evidence="4">Saccharopine dehydrogenase</fullName>
    </submittedName>
</protein>
<dbReference type="GO" id="GO:0004753">
    <property type="term" value="F:saccharopine dehydrogenase activity"/>
    <property type="evidence" value="ECO:0007669"/>
    <property type="project" value="TreeGrafter"/>
</dbReference>
<dbReference type="SUPFAM" id="SSF51735">
    <property type="entry name" value="NAD(P)-binding Rossmann-fold domains"/>
    <property type="match status" value="1"/>
</dbReference>
<organism evidence="4 5">
    <name type="scientific">Flammeovirga pacifica</name>
    <dbReference type="NCBI Taxonomy" id="915059"/>
    <lineage>
        <taxon>Bacteria</taxon>
        <taxon>Pseudomonadati</taxon>
        <taxon>Bacteroidota</taxon>
        <taxon>Cytophagia</taxon>
        <taxon>Cytophagales</taxon>
        <taxon>Flammeovirgaceae</taxon>
        <taxon>Flammeovirga</taxon>
    </lineage>
</organism>
<dbReference type="Gene3D" id="3.30.360.10">
    <property type="entry name" value="Dihydrodipicolinate Reductase, domain 2"/>
    <property type="match status" value="1"/>
</dbReference>
<dbReference type="InterPro" id="IPR051168">
    <property type="entry name" value="AASS"/>
</dbReference>
<dbReference type="OrthoDB" id="973788at2"/>
<evidence type="ECO:0000259" key="2">
    <source>
        <dbReference type="Pfam" id="PF03435"/>
    </source>
</evidence>
<feature type="domain" description="Saccharopine dehydrogenase NADP binding" evidence="2">
    <location>
        <begin position="4"/>
        <end position="122"/>
    </location>
</feature>
<evidence type="ECO:0000313" key="5">
    <source>
        <dbReference type="Proteomes" id="UP000179797"/>
    </source>
</evidence>
<gene>
    <name evidence="4" type="ORF">NH26_14345</name>
</gene>
<dbReference type="Gene3D" id="1.10.1870.10">
    <property type="entry name" value="Domain 3, Saccharopine reductase"/>
    <property type="match status" value="1"/>
</dbReference>
<proteinExistence type="predicted"/>
<dbReference type="EMBL" id="JRYR02000001">
    <property type="protein sequence ID" value="OHX67438.1"/>
    <property type="molecule type" value="Genomic_DNA"/>
</dbReference>
<dbReference type="Proteomes" id="UP000179797">
    <property type="component" value="Unassembled WGS sequence"/>
</dbReference>
<dbReference type="InterPro" id="IPR005097">
    <property type="entry name" value="Sacchrp_dh_NADP-bd"/>
</dbReference>
<dbReference type="Pfam" id="PF03435">
    <property type="entry name" value="Sacchrp_dh_NADP"/>
    <property type="match status" value="1"/>
</dbReference>
<dbReference type="Pfam" id="PF16653">
    <property type="entry name" value="Sacchrp_dh_C"/>
    <property type="match status" value="1"/>
</dbReference>
<dbReference type="SUPFAM" id="SSF55347">
    <property type="entry name" value="Glyceraldehyde-3-phosphate dehydrogenase-like, C-terminal domain"/>
    <property type="match status" value="1"/>
</dbReference>
<dbReference type="PANTHER" id="PTHR11133">
    <property type="entry name" value="SACCHAROPINE DEHYDROGENASE"/>
    <property type="match status" value="1"/>
</dbReference>
<dbReference type="InterPro" id="IPR036291">
    <property type="entry name" value="NAD(P)-bd_dom_sf"/>
</dbReference>
<dbReference type="GO" id="GO:0005737">
    <property type="term" value="C:cytoplasm"/>
    <property type="evidence" value="ECO:0007669"/>
    <property type="project" value="TreeGrafter"/>
</dbReference>
<accession>A0A1S1Z2D8</accession>
<feature type="domain" description="Saccharopine dehydrogenase-like C-terminal" evidence="3">
    <location>
        <begin position="127"/>
        <end position="437"/>
    </location>
</feature>